<evidence type="ECO:0000256" key="1">
    <source>
        <dbReference type="ARBA" id="ARBA00023015"/>
    </source>
</evidence>
<organism evidence="6 7">
    <name type="scientific">Arthrobacter flavus</name>
    <dbReference type="NCBI Taxonomy" id="95172"/>
    <lineage>
        <taxon>Bacteria</taxon>
        <taxon>Bacillati</taxon>
        <taxon>Actinomycetota</taxon>
        <taxon>Actinomycetes</taxon>
        <taxon>Micrococcales</taxon>
        <taxon>Micrococcaceae</taxon>
        <taxon>Arthrobacter</taxon>
    </lineage>
</organism>
<dbReference type="Gene3D" id="1.25.40.10">
    <property type="entry name" value="Tetratricopeptide repeat domain"/>
    <property type="match status" value="1"/>
</dbReference>
<dbReference type="Pfam" id="PF00196">
    <property type="entry name" value="GerE"/>
    <property type="match status" value="1"/>
</dbReference>
<dbReference type="InterPro" id="IPR011990">
    <property type="entry name" value="TPR-like_helical_dom_sf"/>
</dbReference>
<sequence>MLQSGSRLVSIVAGMGYGKTTLAAQWVARRKSHSQPVAWLTIDPSDDQPARFWSLMVGAIELGVPTLGDGRLRRNPAPTSCGDNAFIDSIITIIAEVKEQVVFVLDDCHALKNRGILQDLDYFVLRSAPKVRFILIGRSPPRLSALSKFTLHDGLIEIDAVSLAFTRRELVRLANGSPLDADRLLELTEGWPAAARLAHRHLETASSQNPPDGTSAPFDHQLLRPLFDSYGADLQQLLLSVSTLATWKVEDLNHVLGRTDGAQVFERLRAETGLIMGVSIGPGAGRHFRLHRLLQGFLDAHAAADPTASLAATHARMAAWLPEHGRHAEALVHAVRSGDLDELRTTVATSGLELLWSGESNLIHEMSVSQRGHPLEELALLEGVIALRAGDPTVASECLERLKRSGTGHHLPAAFVVLATALQAQLHLSQGSFTDAVGLLEKVVEQPPLDDLDVYLTNVLAAALVGVGRFEDALALSLQASRLASDRGNLTALVDARSVAAAAHVSREEFGLARAEATWAIQRAGETELRYGPSLRPAHLVAAWCAYHALDDSSARFHNTYVRRADSAAPVIAHSNSKLSLILDFQNGSHRHEAAAGLLDRVRYDLIHGVFPPDLAICSLQTASMLLQLRHGDALETLKSELRQHQGVSGELHTISAWELLAAGHFSAARKLLSAVTAGYVESQSRCTLLTAWALACRVALEEGRAYEARIALGEALQLGARSGSLRAFAFAGAEVRAAVVHEQLYFPAFGHIIARITRFRGGGQSSFCPPLTHRELDLLTLLPTFATVDEIAERLLISTNTVKTHVRGIYRKLGATSRREAIAIAQDLGLLPATASTPASSAVPDGALRSLTPRYGN</sequence>
<dbReference type="InterPro" id="IPR027417">
    <property type="entry name" value="P-loop_NTPase"/>
</dbReference>
<dbReference type="Pfam" id="PF25873">
    <property type="entry name" value="WHD_MalT"/>
    <property type="match status" value="1"/>
</dbReference>
<dbReference type="InterPro" id="IPR000792">
    <property type="entry name" value="Tscrpt_reg_LuxR_C"/>
</dbReference>
<evidence type="ECO:0000256" key="4">
    <source>
        <dbReference type="SAM" id="MobiDB-lite"/>
    </source>
</evidence>
<dbReference type="InterPro" id="IPR016032">
    <property type="entry name" value="Sig_transdc_resp-reg_C-effctor"/>
</dbReference>
<dbReference type="SMART" id="SM00421">
    <property type="entry name" value="HTH_LUXR"/>
    <property type="match status" value="1"/>
</dbReference>
<reference evidence="7" key="1">
    <citation type="journal article" date="2019" name="Int. J. Syst. Evol. Microbiol.">
        <title>The Global Catalogue of Microorganisms (GCM) 10K type strain sequencing project: providing services to taxonomists for standard genome sequencing and annotation.</title>
        <authorList>
            <consortium name="The Broad Institute Genomics Platform"/>
            <consortium name="The Broad Institute Genome Sequencing Center for Infectious Disease"/>
            <person name="Wu L."/>
            <person name="Ma J."/>
        </authorList>
    </citation>
    <scope>NUCLEOTIDE SEQUENCE [LARGE SCALE GENOMIC DNA]</scope>
    <source>
        <strain evidence="7">JCM 11496</strain>
    </source>
</reference>
<dbReference type="InterPro" id="IPR036388">
    <property type="entry name" value="WH-like_DNA-bd_sf"/>
</dbReference>
<dbReference type="PANTHER" id="PTHR44688">
    <property type="entry name" value="DNA-BINDING TRANSCRIPTIONAL ACTIVATOR DEVR_DOSR"/>
    <property type="match status" value="1"/>
</dbReference>
<dbReference type="Gene3D" id="1.10.10.10">
    <property type="entry name" value="Winged helix-like DNA-binding domain superfamily/Winged helix DNA-binding domain"/>
    <property type="match status" value="1"/>
</dbReference>
<evidence type="ECO:0000256" key="3">
    <source>
        <dbReference type="ARBA" id="ARBA00023163"/>
    </source>
</evidence>
<dbReference type="SUPFAM" id="SSF46894">
    <property type="entry name" value="C-terminal effector domain of the bipartite response regulators"/>
    <property type="match status" value="1"/>
</dbReference>
<dbReference type="PROSITE" id="PS50043">
    <property type="entry name" value="HTH_LUXR_2"/>
    <property type="match status" value="1"/>
</dbReference>
<evidence type="ECO:0000259" key="5">
    <source>
        <dbReference type="PROSITE" id="PS50043"/>
    </source>
</evidence>
<evidence type="ECO:0000313" key="6">
    <source>
        <dbReference type="EMBL" id="MFD1845755.1"/>
    </source>
</evidence>
<accession>A0ABW4Q584</accession>
<dbReference type="SUPFAM" id="SSF52540">
    <property type="entry name" value="P-loop containing nucleoside triphosphate hydrolases"/>
    <property type="match status" value="1"/>
</dbReference>
<name>A0ABW4Q584_9MICC</name>
<keyword evidence="1" id="KW-0805">Transcription regulation</keyword>
<dbReference type="InterPro" id="IPR059106">
    <property type="entry name" value="WHD_MalT"/>
</dbReference>
<gene>
    <name evidence="6" type="ORF">ACFSFX_04000</name>
</gene>
<keyword evidence="7" id="KW-1185">Reference proteome</keyword>
<protein>
    <submittedName>
        <fullName evidence="6">LuxR C-terminal-related transcriptional regulator</fullName>
    </submittedName>
</protein>
<dbReference type="PRINTS" id="PR00038">
    <property type="entry name" value="HTHLUXR"/>
</dbReference>
<comment type="caution">
    <text evidence="6">The sequence shown here is derived from an EMBL/GenBank/DDBJ whole genome shotgun (WGS) entry which is preliminary data.</text>
</comment>
<feature type="region of interest" description="Disordered" evidence="4">
    <location>
        <begin position="837"/>
        <end position="858"/>
    </location>
</feature>
<evidence type="ECO:0000313" key="7">
    <source>
        <dbReference type="Proteomes" id="UP001597307"/>
    </source>
</evidence>
<keyword evidence="3" id="KW-0804">Transcription</keyword>
<dbReference type="PANTHER" id="PTHR44688:SF16">
    <property type="entry name" value="DNA-BINDING TRANSCRIPTIONAL ACTIVATOR DEVR_DOSR"/>
    <property type="match status" value="1"/>
</dbReference>
<dbReference type="RefSeq" id="WP_343877952.1">
    <property type="nucleotide sequence ID" value="NZ_BAAAIJ010000009.1"/>
</dbReference>
<dbReference type="SUPFAM" id="SSF48452">
    <property type="entry name" value="TPR-like"/>
    <property type="match status" value="1"/>
</dbReference>
<dbReference type="CDD" id="cd06170">
    <property type="entry name" value="LuxR_C_like"/>
    <property type="match status" value="1"/>
</dbReference>
<keyword evidence="2" id="KW-0238">DNA-binding</keyword>
<feature type="domain" description="HTH luxR-type" evidence="5">
    <location>
        <begin position="765"/>
        <end position="830"/>
    </location>
</feature>
<dbReference type="Proteomes" id="UP001597307">
    <property type="component" value="Unassembled WGS sequence"/>
</dbReference>
<dbReference type="Gene3D" id="3.40.50.300">
    <property type="entry name" value="P-loop containing nucleotide triphosphate hydrolases"/>
    <property type="match status" value="1"/>
</dbReference>
<dbReference type="EMBL" id="JBHUGA010000009">
    <property type="protein sequence ID" value="MFD1845755.1"/>
    <property type="molecule type" value="Genomic_DNA"/>
</dbReference>
<evidence type="ECO:0000256" key="2">
    <source>
        <dbReference type="ARBA" id="ARBA00023125"/>
    </source>
</evidence>
<proteinExistence type="predicted"/>